<feature type="compositionally biased region" description="Acidic residues" evidence="1">
    <location>
        <begin position="190"/>
        <end position="206"/>
    </location>
</feature>
<feature type="compositionally biased region" description="Low complexity" evidence="1">
    <location>
        <begin position="223"/>
        <end position="266"/>
    </location>
</feature>
<dbReference type="AlphaFoldDB" id="A0A8D8F8C5"/>
<feature type="compositionally biased region" description="Basic and acidic residues" evidence="1">
    <location>
        <begin position="175"/>
        <end position="185"/>
    </location>
</feature>
<name>A0A8D8F8C5_CULPI</name>
<evidence type="ECO:0000256" key="1">
    <source>
        <dbReference type="SAM" id="MobiDB-lite"/>
    </source>
</evidence>
<dbReference type="EMBL" id="HBUE01047348">
    <property type="protein sequence ID" value="CAG6463107.1"/>
    <property type="molecule type" value="Transcribed_RNA"/>
</dbReference>
<evidence type="ECO:0000259" key="2">
    <source>
        <dbReference type="Pfam" id="PF14051"/>
    </source>
</evidence>
<organism evidence="3">
    <name type="scientific">Culex pipiens</name>
    <name type="common">House mosquito</name>
    <dbReference type="NCBI Taxonomy" id="7175"/>
    <lineage>
        <taxon>Eukaryota</taxon>
        <taxon>Metazoa</taxon>
        <taxon>Ecdysozoa</taxon>
        <taxon>Arthropoda</taxon>
        <taxon>Hexapoda</taxon>
        <taxon>Insecta</taxon>
        <taxon>Pterygota</taxon>
        <taxon>Neoptera</taxon>
        <taxon>Endopterygota</taxon>
        <taxon>Diptera</taxon>
        <taxon>Nematocera</taxon>
        <taxon>Culicoidea</taxon>
        <taxon>Culicidae</taxon>
        <taxon>Culicinae</taxon>
        <taxon>Culicini</taxon>
        <taxon>Culex</taxon>
        <taxon>Culex</taxon>
    </lineage>
</organism>
<dbReference type="EMBL" id="HBUE01226539">
    <property type="protein sequence ID" value="CAG6542515.1"/>
    <property type="molecule type" value="Transcribed_RNA"/>
</dbReference>
<accession>A0A8D8F8C5</accession>
<dbReference type="EMBL" id="HBUE01047349">
    <property type="protein sequence ID" value="CAG6463109.1"/>
    <property type="molecule type" value="Transcribed_RNA"/>
</dbReference>
<evidence type="ECO:0000313" key="3">
    <source>
        <dbReference type="EMBL" id="CAG6463107.1"/>
    </source>
</evidence>
<protein>
    <submittedName>
        <fullName evidence="3">Zinc finger protein neuro-d4</fullName>
    </submittedName>
</protein>
<dbReference type="Pfam" id="PF14051">
    <property type="entry name" value="DPF1-3_N"/>
    <property type="match status" value="1"/>
</dbReference>
<feature type="compositionally biased region" description="Basic residues" evidence="1">
    <location>
        <begin position="213"/>
        <end position="222"/>
    </location>
</feature>
<dbReference type="InterPro" id="IPR025750">
    <property type="entry name" value="DPF1-3_N"/>
</dbReference>
<feature type="domain" description="DPF1-3 N-terminal" evidence="2">
    <location>
        <begin position="26"/>
        <end position="97"/>
    </location>
</feature>
<dbReference type="EMBL" id="HBUE01333292">
    <property type="protein sequence ID" value="CAG6594622.1"/>
    <property type="molecule type" value="Transcribed_RNA"/>
</dbReference>
<feature type="region of interest" description="Disordered" evidence="1">
    <location>
        <begin position="156"/>
        <end position="300"/>
    </location>
</feature>
<proteinExistence type="predicted"/>
<reference evidence="3" key="1">
    <citation type="submission" date="2021-05" db="EMBL/GenBank/DDBJ databases">
        <authorList>
            <person name="Alioto T."/>
            <person name="Alioto T."/>
            <person name="Gomez Garrido J."/>
        </authorList>
    </citation>
    <scope>NUCLEOTIDE SEQUENCE</scope>
</reference>
<sequence>MASSGGVDIQIVSMPNLQKIEKFMRDSSYRETLELSASFNTRLCVDRRMRLPFFDSQTGVAQNHNRSLYVAHCKRMPGHREGQLYTYPASRWRKSKRQYLTKLQNFRPFGNLKAAGGGSTNVSVGISVPAAVVREPGEIASEQSDFNATLLEESSMGATGDTDSKDSHQNSAVQSKEEPLPKDWYYDEMALNDDDLDDGEGGDSDYDYNVNGYKRKGKKSKRSSGAGRRSRSNQAATAAAASADFDAAGSPGGSSSRKGRSAASSGTKRGRKRNAKESTTVSADKGLEDSLNESLAEPPSFDSVAAAVDFGENGENGAGFGGNTDLRNYRKYL</sequence>